<dbReference type="AlphaFoldDB" id="A0A426Z9S7"/>
<sequence>MPPQDQAPVKDVELEPMLMNLKEGDRYVINHGEDLTTIDFGGYVSLAKKEDAGVVGRGDPARGRRNRMDRAEAVAGQ</sequence>
<protein>
    <submittedName>
        <fullName evidence="2">Uncharacterized protein</fullName>
    </submittedName>
</protein>
<evidence type="ECO:0000313" key="2">
    <source>
        <dbReference type="EMBL" id="RRT60738.1"/>
    </source>
</evidence>
<feature type="region of interest" description="Disordered" evidence="1">
    <location>
        <begin position="54"/>
        <end position="77"/>
    </location>
</feature>
<gene>
    <name evidence="2" type="ORF">B296_00009575</name>
</gene>
<comment type="caution">
    <text evidence="2">The sequence shown here is derived from an EMBL/GenBank/DDBJ whole genome shotgun (WGS) entry which is preliminary data.</text>
</comment>
<organism evidence="2 3">
    <name type="scientific">Ensete ventricosum</name>
    <name type="common">Abyssinian banana</name>
    <name type="synonym">Musa ensete</name>
    <dbReference type="NCBI Taxonomy" id="4639"/>
    <lineage>
        <taxon>Eukaryota</taxon>
        <taxon>Viridiplantae</taxon>
        <taxon>Streptophyta</taxon>
        <taxon>Embryophyta</taxon>
        <taxon>Tracheophyta</taxon>
        <taxon>Spermatophyta</taxon>
        <taxon>Magnoliopsida</taxon>
        <taxon>Liliopsida</taxon>
        <taxon>Zingiberales</taxon>
        <taxon>Musaceae</taxon>
        <taxon>Ensete</taxon>
    </lineage>
</organism>
<name>A0A426Z9S7_ENSVE</name>
<reference evidence="2 3" key="1">
    <citation type="journal article" date="2014" name="Agronomy (Basel)">
        <title>A Draft Genome Sequence for Ensete ventricosum, the Drought-Tolerant Tree Against Hunger.</title>
        <authorList>
            <person name="Harrison J."/>
            <person name="Moore K.A."/>
            <person name="Paszkiewicz K."/>
            <person name="Jones T."/>
            <person name="Grant M."/>
            <person name="Ambacheew D."/>
            <person name="Muzemil S."/>
            <person name="Studholme D.J."/>
        </authorList>
    </citation>
    <scope>NUCLEOTIDE SEQUENCE [LARGE SCALE GENOMIC DNA]</scope>
</reference>
<proteinExistence type="predicted"/>
<evidence type="ECO:0000256" key="1">
    <source>
        <dbReference type="SAM" id="MobiDB-lite"/>
    </source>
</evidence>
<accession>A0A426Z9S7</accession>
<dbReference type="Proteomes" id="UP000287651">
    <property type="component" value="Unassembled WGS sequence"/>
</dbReference>
<feature type="compositionally biased region" description="Basic and acidic residues" evidence="1">
    <location>
        <begin position="59"/>
        <end position="77"/>
    </location>
</feature>
<dbReference type="EMBL" id="AMZH03007662">
    <property type="protein sequence ID" value="RRT60738.1"/>
    <property type="molecule type" value="Genomic_DNA"/>
</dbReference>
<evidence type="ECO:0000313" key="3">
    <source>
        <dbReference type="Proteomes" id="UP000287651"/>
    </source>
</evidence>